<dbReference type="InterPro" id="IPR021309">
    <property type="entry name" value="YgaP-like_TM"/>
</dbReference>
<keyword evidence="4" id="KW-1185">Reference proteome</keyword>
<feature type="domain" description="Inner membrane protein YgaP-like transmembrane" evidence="2">
    <location>
        <begin position="3"/>
        <end position="70"/>
    </location>
</feature>
<dbReference type="EMBL" id="CYHG01000008">
    <property type="protein sequence ID" value="CUB04706.1"/>
    <property type="molecule type" value="Genomic_DNA"/>
</dbReference>
<dbReference type="Pfam" id="PF11127">
    <property type="entry name" value="YgaP-like_TM"/>
    <property type="match status" value="1"/>
</dbReference>
<accession>A0A0K6INP3</accession>
<keyword evidence="1" id="KW-0812">Transmembrane</keyword>
<dbReference type="RefSeq" id="WP_055463611.1">
    <property type="nucleotide sequence ID" value="NZ_CYHG01000008.1"/>
</dbReference>
<evidence type="ECO:0000313" key="3">
    <source>
        <dbReference type="EMBL" id="CUB04706.1"/>
    </source>
</evidence>
<feature type="transmembrane region" description="Helical" evidence="1">
    <location>
        <begin position="12"/>
        <end position="30"/>
    </location>
</feature>
<organism evidence="3 4">
    <name type="scientific">Marinomonas fungiae</name>
    <dbReference type="NCBI Taxonomy" id="1137284"/>
    <lineage>
        <taxon>Bacteria</taxon>
        <taxon>Pseudomonadati</taxon>
        <taxon>Pseudomonadota</taxon>
        <taxon>Gammaproteobacteria</taxon>
        <taxon>Oceanospirillales</taxon>
        <taxon>Oceanospirillaceae</taxon>
        <taxon>Marinomonas</taxon>
    </lineage>
</organism>
<dbReference type="STRING" id="1137284.GCA_001418205_02541"/>
<keyword evidence="1" id="KW-1133">Transmembrane helix</keyword>
<name>A0A0K6INP3_9GAMM</name>
<reference evidence="4" key="1">
    <citation type="submission" date="2015-08" db="EMBL/GenBank/DDBJ databases">
        <authorList>
            <person name="Varghese N."/>
        </authorList>
    </citation>
    <scope>NUCLEOTIDE SEQUENCE [LARGE SCALE GENOMIC DNA]</scope>
    <source>
        <strain evidence="4">JCM 18476</strain>
    </source>
</reference>
<dbReference type="OrthoDB" id="9804804at2"/>
<proteinExistence type="predicted"/>
<evidence type="ECO:0000313" key="4">
    <source>
        <dbReference type="Proteomes" id="UP000182769"/>
    </source>
</evidence>
<sequence>MIKKNLHIWDRLARGLIGIFVISFVLFNNGMIEDDIIAGLLIFFGVLNLISLATGWCPVYSIAGISSRPKEK</sequence>
<evidence type="ECO:0000259" key="2">
    <source>
        <dbReference type="Pfam" id="PF11127"/>
    </source>
</evidence>
<dbReference type="AlphaFoldDB" id="A0A0K6INP3"/>
<evidence type="ECO:0000256" key="1">
    <source>
        <dbReference type="SAM" id="Phobius"/>
    </source>
</evidence>
<feature type="transmembrane region" description="Helical" evidence="1">
    <location>
        <begin position="36"/>
        <end position="63"/>
    </location>
</feature>
<dbReference type="Proteomes" id="UP000182769">
    <property type="component" value="Unassembled WGS sequence"/>
</dbReference>
<protein>
    <recommendedName>
        <fullName evidence="2">Inner membrane protein YgaP-like transmembrane domain-containing protein</fullName>
    </recommendedName>
</protein>
<gene>
    <name evidence="3" type="ORF">Ga0061065_10819</name>
</gene>
<keyword evidence="1" id="KW-0472">Membrane</keyword>